<evidence type="ECO:0000313" key="2">
    <source>
        <dbReference type="EMBL" id="VDP12031.1"/>
    </source>
</evidence>
<reference evidence="4" key="1">
    <citation type="submission" date="2016-06" db="UniProtKB">
        <authorList>
            <consortium name="WormBaseParasite"/>
        </authorList>
    </citation>
    <scope>IDENTIFICATION</scope>
</reference>
<evidence type="ECO:0000256" key="1">
    <source>
        <dbReference type="SAM" id="Phobius"/>
    </source>
</evidence>
<feature type="transmembrane region" description="Helical" evidence="1">
    <location>
        <begin position="12"/>
        <end position="31"/>
    </location>
</feature>
<keyword evidence="1" id="KW-0812">Transmembrane</keyword>
<dbReference type="Proteomes" id="UP000267606">
    <property type="component" value="Unassembled WGS sequence"/>
</dbReference>
<protein>
    <submittedName>
        <fullName evidence="2 4">Uncharacterized protein</fullName>
    </submittedName>
</protein>
<dbReference type="AlphaFoldDB" id="A0A183HZ23"/>
<evidence type="ECO:0000313" key="4">
    <source>
        <dbReference type="WBParaSite" id="OFLC_0001273601-mRNA-1"/>
    </source>
</evidence>
<proteinExistence type="predicted"/>
<sequence>MEFYTVFEPIAALPLQYVFLLAFLSVCWSIMQQSSILVNNTLILVDINFSYLPLFTITTPSFKLLIARKANLAFAIMK</sequence>
<accession>A0A183HZ23</accession>
<name>A0A183HZ23_9BILA</name>
<reference evidence="2 3" key="2">
    <citation type="submission" date="2018-11" db="EMBL/GenBank/DDBJ databases">
        <authorList>
            <consortium name="Pathogen Informatics"/>
        </authorList>
    </citation>
    <scope>NUCLEOTIDE SEQUENCE [LARGE SCALE GENOMIC DNA]</scope>
</reference>
<evidence type="ECO:0000313" key="3">
    <source>
        <dbReference type="Proteomes" id="UP000267606"/>
    </source>
</evidence>
<keyword evidence="1" id="KW-0472">Membrane</keyword>
<dbReference type="EMBL" id="UZAJ01039918">
    <property type="protein sequence ID" value="VDP12031.1"/>
    <property type="molecule type" value="Genomic_DNA"/>
</dbReference>
<keyword evidence="3" id="KW-1185">Reference proteome</keyword>
<keyword evidence="1" id="KW-1133">Transmembrane helix</keyword>
<organism evidence="4">
    <name type="scientific">Onchocerca flexuosa</name>
    <dbReference type="NCBI Taxonomy" id="387005"/>
    <lineage>
        <taxon>Eukaryota</taxon>
        <taxon>Metazoa</taxon>
        <taxon>Ecdysozoa</taxon>
        <taxon>Nematoda</taxon>
        <taxon>Chromadorea</taxon>
        <taxon>Rhabditida</taxon>
        <taxon>Spirurina</taxon>
        <taxon>Spiruromorpha</taxon>
        <taxon>Filarioidea</taxon>
        <taxon>Onchocercidae</taxon>
        <taxon>Onchocerca</taxon>
    </lineage>
</organism>
<dbReference type="WBParaSite" id="OFLC_0001273601-mRNA-1">
    <property type="protein sequence ID" value="OFLC_0001273601-mRNA-1"/>
    <property type="gene ID" value="OFLC_0001273601"/>
</dbReference>
<gene>
    <name evidence="2" type="ORF">OFLC_LOCUS12735</name>
</gene>